<dbReference type="InterPro" id="IPR051531">
    <property type="entry name" value="N-acetyltransferase"/>
</dbReference>
<accession>A0A7X4HHH0</accession>
<sequence>MMQTQGTALQLSLRPLALGELAALAASRVPAGMEGRAQQGALPPAFVAQRALDRIAHGGPEIWCATFLILRGDGEILGGCGFKGEPSDGRVEIAYGVAPAHRRQGVAFFAVQAMLELAFSSGVREVIAEILPENHASIAVVRKLDFRFIGSRVDGDGEVVGVWVAGS</sequence>
<dbReference type="CDD" id="cd04301">
    <property type="entry name" value="NAT_SF"/>
    <property type="match status" value="1"/>
</dbReference>
<dbReference type="EMBL" id="WWCU01000070">
    <property type="protein sequence ID" value="MYN11358.1"/>
    <property type="molecule type" value="Genomic_DNA"/>
</dbReference>
<dbReference type="PANTHER" id="PTHR43792:SF13">
    <property type="entry name" value="ACETYLTRANSFERASE"/>
    <property type="match status" value="1"/>
</dbReference>
<evidence type="ECO:0000313" key="3">
    <source>
        <dbReference type="Proteomes" id="UP000450676"/>
    </source>
</evidence>
<evidence type="ECO:0000259" key="1">
    <source>
        <dbReference type="PROSITE" id="PS51186"/>
    </source>
</evidence>
<dbReference type="Proteomes" id="UP000450676">
    <property type="component" value="Unassembled WGS sequence"/>
</dbReference>
<keyword evidence="2" id="KW-0808">Transferase</keyword>
<keyword evidence="3" id="KW-1185">Reference proteome</keyword>
<dbReference type="InterPro" id="IPR016181">
    <property type="entry name" value="Acyl_CoA_acyltransferase"/>
</dbReference>
<dbReference type="PROSITE" id="PS51186">
    <property type="entry name" value="GNAT"/>
    <property type="match status" value="1"/>
</dbReference>
<dbReference type="AlphaFoldDB" id="A0A7X4HHH0"/>
<reference evidence="2 3" key="1">
    <citation type="submission" date="2019-12" db="EMBL/GenBank/DDBJ databases">
        <title>Novel species isolated from a subtropical stream in China.</title>
        <authorList>
            <person name="Lu H."/>
        </authorList>
    </citation>
    <scope>NUCLEOTIDE SEQUENCE [LARGE SCALE GENOMIC DNA]</scope>
    <source>
        <strain evidence="2 3">FT127W</strain>
    </source>
</reference>
<evidence type="ECO:0000313" key="2">
    <source>
        <dbReference type="EMBL" id="MYN11358.1"/>
    </source>
</evidence>
<dbReference type="Gene3D" id="3.40.630.30">
    <property type="match status" value="1"/>
</dbReference>
<dbReference type="PANTHER" id="PTHR43792">
    <property type="entry name" value="GNAT FAMILY, PUTATIVE (AFU_ORTHOLOGUE AFUA_3G00765)-RELATED-RELATED"/>
    <property type="match status" value="1"/>
</dbReference>
<gene>
    <name evidence="2" type="ORF">GTP77_29015</name>
</gene>
<dbReference type="SUPFAM" id="SSF55729">
    <property type="entry name" value="Acyl-CoA N-acyltransferases (Nat)"/>
    <property type="match status" value="1"/>
</dbReference>
<proteinExistence type="predicted"/>
<feature type="domain" description="N-acetyltransferase" evidence="1">
    <location>
        <begin position="11"/>
        <end position="167"/>
    </location>
</feature>
<dbReference type="InterPro" id="IPR000182">
    <property type="entry name" value="GNAT_dom"/>
</dbReference>
<protein>
    <submittedName>
        <fullName evidence="2">GNAT family N-acetyltransferase</fullName>
    </submittedName>
</protein>
<dbReference type="GO" id="GO:0016747">
    <property type="term" value="F:acyltransferase activity, transferring groups other than amino-acyl groups"/>
    <property type="evidence" value="ECO:0007669"/>
    <property type="project" value="InterPro"/>
</dbReference>
<organism evidence="2 3">
    <name type="scientific">Pseudoduganella aquatica</name>
    <dbReference type="NCBI Taxonomy" id="2660641"/>
    <lineage>
        <taxon>Bacteria</taxon>
        <taxon>Pseudomonadati</taxon>
        <taxon>Pseudomonadota</taxon>
        <taxon>Betaproteobacteria</taxon>
        <taxon>Burkholderiales</taxon>
        <taxon>Oxalobacteraceae</taxon>
        <taxon>Telluria group</taxon>
        <taxon>Pseudoduganella</taxon>
    </lineage>
</organism>
<name>A0A7X4HHH0_9BURK</name>
<dbReference type="Pfam" id="PF13302">
    <property type="entry name" value="Acetyltransf_3"/>
    <property type="match status" value="1"/>
</dbReference>
<comment type="caution">
    <text evidence="2">The sequence shown here is derived from an EMBL/GenBank/DDBJ whole genome shotgun (WGS) entry which is preliminary data.</text>
</comment>